<dbReference type="SUPFAM" id="SSF81837">
    <property type="entry name" value="BEACH domain"/>
    <property type="match status" value="1"/>
</dbReference>
<feature type="repeat" description="WD" evidence="3">
    <location>
        <begin position="2258"/>
        <end position="2299"/>
    </location>
</feature>
<dbReference type="Gene3D" id="1.10.1540.10">
    <property type="entry name" value="BEACH domain"/>
    <property type="match status" value="1"/>
</dbReference>
<dbReference type="InterPro" id="IPR023362">
    <property type="entry name" value="PH-BEACH_dom"/>
</dbReference>
<dbReference type="EMBL" id="JABFOF010000009">
    <property type="protein sequence ID" value="KAG2380477.1"/>
    <property type="molecule type" value="Genomic_DNA"/>
</dbReference>
<protein>
    <submittedName>
        <fullName evidence="7">BEACH domain-containing protein</fullName>
    </submittedName>
</protein>
<dbReference type="Pfam" id="PF15787">
    <property type="entry name" value="DUF4704"/>
    <property type="match status" value="1"/>
</dbReference>
<dbReference type="Pfam" id="PF20426">
    <property type="entry name" value="NBCH_WD40"/>
    <property type="match status" value="1"/>
</dbReference>
<reference evidence="7 8" key="1">
    <citation type="submission" date="2020-05" db="EMBL/GenBank/DDBJ databases">
        <title>Vigna angularis (adzuki bean) Var. LongXiaoDou No. 4 denovo assembly.</title>
        <authorList>
            <person name="Xiang H."/>
        </authorList>
    </citation>
    <scope>NUCLEOTIDE SEQUENCE [LARGE SCALE GENOMIC DNA]</scope>
    <source>
        <tissue evidence="7">Leaf</tissue>
    </source>
</reference>
<dbReference type="Pfam" id="PF02138">
    <property type="entry name" value="Beach"/>
    <property type="match status" value="1"/>
</dbReference>
<dbReference type="InterPro" id="IPR036322">
    <property type="entry name" value="WD40_repeat_dom_sf"/>
</dbReference>
<feature type="compositionally biased region" description="Low complexity" evidence="4">
    <location>
        <begin position="2446"/>
        <end position="2455"/>
    </location>
</feature>
<evidence type="ECO:0000259" key="6">
    <source>
        <dbReference type="PROSITE" id="PS51783"/>
    </source>
</evidence>
<dbReference type="SMART" id="SM00320">
    <property type="entry name" value="WD40"/>
    <property type="match status" value="3"/>
</dbReference>
<proteinExistence type="predicted"/>
<evidence type="ECO:0000259" key="5">
    <source>
        <dbReference type="PROSITE" id="PS50197"/>
    </source>
</evidence>
<dbReference type="InterPro" id="IPR036372">
    <property type="entry name" value="BEACH_dom_sf"/>
</dbReference>
<name>A0A8T0JTE7_PHAAN</name>
<evidence type="ECO:0000256" key="4">
    <source>
        <dbReference type="SAM" id="MobiDB-lite"/>
    </source>
</evidence>
<dbReference type="InterPro" id="IPR001680">
    <property type="entry name" value="WD40_rpt"/>
</dbReference>
<dbReference type="SUPFAM" id="SSF49899">
    <property type="entry name" value="Concanavalin A-like lectins/glucanases"/>
    <property type="match status" value="1"/>
</dbReference>
<feature type="region of interest" description="Disordered" evidence="4">
    <location>
        <begin position="1881"/>
        <end position="1906"/>
    </location>
</feature>
<dbReference type="InterPro" id="IPR013320">
    <property type="entry name" value="ConA-like_dom_sf"/>
</dbReference>
<sequence>MERVVKSPQEENVHGDNLKYLSGVYSTEGDLYPVPDMPHDHLTSSPGSEGHFGHTDNEYPPSVNFGSPTYSSVSSPQKHWEKNAGQNSSAELLHLIDSAIMGKPEGMEKLKNIASGVEIFGNGEEMDSVPFLIVDSLLATMGGVESFEEDGDNPPSVMLNSRAAIVSGELIPWLPYVGDSDVVMSPRTRMVRGLLAILRACTRNRAMCSMAGLLGVLLRTAEKIFTVDVGLNGQIRWDGTPLCRCIQYLAGHSLTVSDLHRWFQVIPRTLTTIWASRLMLALEKAISEKESNGPACTFEFDGESSGLLGPGEGRWPFIHGYAFATWIYIESFADALNTATVAAAIAAAAFAKSGKSSAMSAAAAASALAGEGTVHMPRLFSFLSADNQGIEAYFHAQFLVVEIGCGKAKKSALHFTYAFRPQCWYFIGLEHTSKNGILGNAENEIRLYVDGSLHEVRPFEFPRISKPLAFCCIGTNPPPTMAGLQRRRRQCPLFAEMGPVYIFKEPIGPERMARLASRGGDIVPSFGNGAGLPWLATNAHVQSKADESVLLDAEIGDFIHLLYHPSLLSGRFCPDASPSGAAGVLRRPAEVLGQVHVATRIRPVEALWALAYGGPLSLLPLAISNVHEDTLEPRKANISVSVATSSLAGPIFRIISMAIQYPRNNEELARCKGPEILSKILNHLLVTLASLCEGTYDGVGDEELVVAVVSLCLSQNINHTLKVRLFTTLLLDLKIWSLCSYGIQKKLLSSLADMVFTESVVMREANAIQMLLDGCRRSYWTVPEKDSVNNFHLTGSTRPTGEVNALVDELLVVIELLIVAASPTLASDDVRCLLGFMIDCRQPGQCIMVPTPIQDALLFHFQGVFLAKLGLWEVKAGESDALESAPKNPEFKKNENDGSCEITETYQDDEGSQSADSCSNIGPSSPDVYIEGMTRTSETPSVKNLGGISLSISADSARKNVYNADKSDGIVVGIVGLLGALIVSGHLGHGSRSGLDTASNLLGVGLQDGGSTMFEDKVSFLFYALQKAFQAAPCRLLTNNVYTTLLTASINASSTENALDFNDPGHRFEHSQLLIALLHSLPFAPRPLLSRALQDLLFLACSHPENKGILTNMEEWPEWILEVLISNYEDIEATIHCAEWLSIIGGSSTGEQRIRREESLPTFKRRLFGGLLDFASSELQIQTQIIAMAAAGVASEGLSPDAAKAEAENATHLSVALVENVIVILMLVEDHIRSQCKQSSSSRAADGSPSPLSLFYPVHYNLTSSFTSSESTDVRGDRTSASSNSGGVSLDVLSLMADANGQISAAVIEKLAAAAAADPYESVSSAFVSYGSCAKDLAIGWKYRSRLWYGVGLSSNTASFGGGGSGWEFWKSLLDKDDNGNWLELPLVKKSVAMLQALLLDESGKGGGLGIGGGSGTGMGAMTALYQLLDSDQPFLCMLRMVLLSMREDDDGIDSKMSEERKLQSALLWSVLSPILNMPISDAKKQRVLVACCVIYSEVYHAVSIDRKILRKKYVEAIIPPFIAVLRRWRPLLAGIHELAAADGLNPLTVEDHELAAYAESVEASLDLISPVWAAAFASPPAALALSMIAAGTSDSENHAPSTNPQLRRETSLLERKQARLQTFSSFQKPSTIPNKTPPIPKNKAAAKDAALAAARDVQRFSRIGSGRGLSAVAMATSTQRRTAGDMERVQRWNITEAMGVAWMECLQPVDTKSIYEKDFNALSYKFIAVLVASFALARNMQRSEMDRHVRACIISRHRISIGIHAWRKLIRQLIEMRSLFGPFADYLYNPYRVFWKLDFMESSSRMRRCMRRNYRGSDHLGSAANYEDYSRENNDPSTRVLSAEAITVEGINEEEEHIETENLDLTVDDIGDEIENQPKFSKGAEKTLQNSSDSNGIQPESDEGIVQSSSAFAPGYVPSELDERIVIELPSTMVQPLRVVQGTFQVTSRRINFIVDNNETSTMMDGLKFGYETRDQEKNHSWLISTLHQIYSRRDISKFVIQIEGSSKSLDLSNPSSYRDLSKVIMNVALMKSREITSYFKFVIFYIMQPIGALNPDRLKKFQERYSSFDDPVIPKFHYGSHYSSAGTVLYYLIRVEPFTTLAIKLQGGKFDHADRMFSDISATWNGVLEDMSDVKELVQQHATQDQIAYFGQTPSQLLTIPHLKKKPLSEVLHLQTIFRNPKAIKSYAIPSPEQCNLPAAAIHASSDTVVVVDLNAPAAHVAQHKWQPNTPDGQGGHADNSIRLISSDGAKTLETAYAHCAPVTCLGLSPNSDYLVTGSRDTTVLLWRIHRALASHSSVTSESSTGNGTGMRPSTGSSSSSHLLMEKNRRRRIEGPIQVLRGHHSEILSCCVNSGLRMVVSCSHSSDVLLHSIREGRLVRRLDGIVVVWNESKHIISTFTLNGVLIAKSELPFSSSICCMEISLDGWSALIGINSQENGRAYNSSWNSQSSKSGNEDFYSDSEETHDTNRINAPSPSICFLDLHTLEVFHVLKLREGQDITALALNKDNTNLLVSTWDKQLIVFTDPTMVRQRRKVVLVVQPGASSSWRGADALMVEAAR</sequence>
<dbReference type="InterPro" id="IPR050865">
    <property type="entry name" value="BEACH_Domain"/>
</dbReference>
<dbReference type="InterPro" id="IPR000409">
    <property type="entry name" value="BEACH_dom"/>
</dbReference>
<dbReference type="PANTHER" id="PTHR13743:SF157">
    <property type="entry name" value="BEACH DOMAIN-CONTAINING PROTEIN C2"/>
    <property type="match status" value="1"/>
</dbReference>
<feature type="compositionally biased region" description="Polar residues" evidence="4">
    <location>
        <begin position="64"/>
        <end position="77"/>
    </location>
</feature>
<dbReference type="Pfam" id="PF14844">
    <property type="entry name" value="PH_BEACH"/>
    <property type="match status" value="1"/>
</dbReference>
<evidence type="ECO:0000256" key="2">
    <source>
        <dbReference type="ARBA" id="ARBA00022737"/>
    </source>
</evidence>
<feature type="region of interest" description="Disordered" evidence="4">
    <location>
        <begin position="38"/>
        <end position="86"/>
    </location>
</feature>
<dbReference type="Gene3D" id="2.30.29.30">
    <property type="entry name" value="Pleckstrin-homology domain (PH domain)/Phosphotyrosine-binding domain (PTB)"/>
    <property type="match status" value="1"/>
</dbReference>
<dbReference type="Proteomes" id="UP000743370">
    <property type="component" value="Unassembled WGS sequence"/>
</dbReference>
<feature type="domain" description="BEACH-type PH" evidence="6">
    <location>
        <begin position="1921"/>
        <end position="2027"/>
    </location>
</feature>
<dbReference type="PROSITE" id="PS50294">
    <property type="entry name" value="WD_REPEATS_REGION"/>
    <property type="match status" value="1"/>
</dbReference>
<dbReference type="SUPFAM" id="SSF50729">
    <property type="entry name" value="PH domain-like"/>
    <property type="match status" value="1"/>
</dbReference>
<feature type="domain" description="BEACH" evidence="5">
    <location>
        <begin position="1977"/>
        <end position="2283"/>
    </location>
</feature>
<dbReference type="PROSITE" id="PS50197">
    <property type="entry name" value="BEACH"/>
    <property type="match status" value="1"/>
</dbReference>
<evidence type="ECO:0000313" key="8">
    <source>
        <dbReference type="Proteomes" id="UP000743370"/>
    </source>
</evidence>
<dbReference type="PROSITE" id="PS50082">
    <property type="entry name" value="WD_REPEATS_2"/>
    <property type="match status" value="1"/>
</dbReference>
<dbReference type="PANTHER" id="PTHR13743">
    <property type="entry name" value="BEIGE/BEACH-RELATED"/>
    <property type="match status" value="1"/>
</dbReference>
<dbReference type="InterPro" id="IPR011993">
    <property type="entry name" value="PH-like_dom_sf"/>
</dbReference>
<evidence type="ECO:0000313" key="7">
    <source>
        <dbReference type="EMBL" id="KAG2380477.1"/>
    </source>
</evidence>
<dbReference type="SMART" id="SM01026">
    <property type="entry name" value="Beach"/>
    <property type="match status" value="1"/>
</dbReference>
<feature type="compositionally biased region" description="Polar residues" evidence="4">
    <location>
        <begin position="1888"/>
        <end position="1899"/>
    </location>
</feature>
<organism evidence="7 8">
    <name type="scientific">Phaseolus angularis</name>
    <name type="common">Azuki bean</name>
    <name type="synonym">Vigna angularis</name>
    <dbReference type="NCBI Taxonomy" id="3914"/>
    <lineage>
        <taxon>Eukaryota</taxon>
        <taxon>Viridiplantae</taxon>
        <taxon>Streptophyta</taxon>
        <taxon>Embryophyta</taxon>
        <taxon>Tracheophyta</taxon>
        <taxon>Spermatophyta</taxon>
        <taxon>Magnoliopsida</taxon>
        <taxon>eudicotyledons</taxon>
        <taxon>Gunneridae</taxon>
        <taxon>Pentapetalae</taxon>
        <taxon>rosids</taxon>
        <taxon>fabids</taxon>
        <taxon>Fabales</taxon>
        <taxon>Fabaceae</taxon>
        <taxon>Papilionoideae</taxon>
        <taxon>50 kb inversion clade</taxon>
        <taxon>NPAAA clade</taxon>
        <taxon>indigoferoid/millettioid clade</taxon>
        <taxon>Phaseoleae</taxon>
        <taxon>Vigna</taxon>
    </lineage>
</organism>
<evidence type="ECO:0000256" key="1">
    <source>
        <dbReference type="ARBA" id="ARBA00022574"/>
    </source>
</evidence>
<accession>A0A8T0JTE7</accession>
<dbReference type="PROSITE" id="PS51783">
    <property type="entry name" value="PH_BEACH"/>
    <property type="match status" value="1"/>
</dbReference>
<evidence type="ECO:0000256" key="3">
    <source>
        <dbReference type="PROSITE-ProRule" id="PRU00221"/>
    </source>
</evidence>
<keyword evidence="1 3" id="KW-0853">WD repeat</keyword>
<feature type="region of interest" description="Disordered" evidence="4">
    <location>
        <begin position="2300"/>
        <end position="2325"/>
    </location>
</feature>
<comment type="caution">
    <text evidence="7">The sequence shown here is derived from an EMBL/GenBank/DDBJ whole genome shotgun (WGS) entry which is preliminary data.</text>
</comment>
<dbReference type="Gene3D" id="2.130.10.10">
    <property type="entry name" value="YVTN repeat-like/Quinoprotein amine dehydrogenase"/>
    <property type="match status" value="1"/>
</dbReference>
<gene>
    <name evidence="7" type="ORF">HKW66_Vig0172560</name>
</gene>
<keyword evidence="2" id="KW-0677">Repeat</keyword>
<feature type="region of interest" description="Disordered" evidence="4">
    <location>
        <begin position="2446"/>
        <end position="2470"/>
    </location>
</feature>
<dbReference type="SUPFAM" id="SSF50978">
    <property type="entry name" value="WD40 repeat-like"/>
    <property type="match status" value="1"/>
</dbReference>
<dbReference type="InterPro" id="IPR046851">
    <property type="entry name" value="NBCH_WD40"/>
</dbReference>
<dbReference type="InterPro" id="IPR015943">
    <property type="entry name" value="WD40/YVTN_repeat-like_dom_sf"/>
</dbReference>
<dbReference type="InterPro" id="IPR031570">
    <property type="entry name" value="NBEA/BDCP_DUF4704"/>
</dbReference>